<dbReference type="SUPFAM" id="SSF55781">
    <property type="entry name" value="GAF domain-like"/>
    <property type="match status" value="1"/>
</dbReference>
<sequence length="1319" mass="144814">MQLPAEPTTDPSRLDSAREHELYRYFIPPEASSTPLSAGVASSPDTTLTALAQLCALRLHAKRAMVSVIDRERQYFVAESTKTLDLVDNQKYEVEGDSLWFGCGSVDKAGRLCEKTIELTPAIGQTPCFTVTDLSKDERFNQLPFVSGPPYFKFYAGTPLTTKRGINIGSLFVIDDVVRPSLNADQEVFLSTIAQTIMKHMETSREADERKKVMRLSHGMNAFVEGKSRMLMDHTMLNIGLGSKSQASSPGKTDIRSRSLMGRSSKDPVSLAAQRSIAPSDPETSQDDSDAGNNARTVDSSHRMTFARAANILCDSLDIRGRGGVVFFDATSRLRQSTNSLPGHSSADGIERNSQRPAEIVSFSTTEEASGIGEQVEKTKSFNSVDENLLHSLLARYPRGKIWSYDQGGCLSSSEEDVSSPRERSESEPRRQSRTTRRHLEAELLQKHFPGVRQLMLTGLWDAGSSRWFASGFVWTTSSRQIFTRETELSFFMAFGNNVMAEVSRLASIAADRQKADFIGSISHEFRSPLHGILASAEFLAETEVDAFQGSLVDTVSSCGRTLLDTINHILDYSKINSFERNWRNVRKPGSKYKKATNQRLTDKEAPPMMNIYATIDVAAVTEEVVEGVYAGQIYQDISSTDATDFANGAKAEALERGTGGNQSRRKVGMAKAVDVIIDIAHENYVFTTQPGALKRVIMNIFGNALKYTQKGSIVVKLSLDESPNKAEEPTEERILEIKITDTGKGISGEYLRTSLFNPFCQEDVLASGTGLGLSIVKSIVTMLKGSIDVQSEVGKGTEVTIRLPLSRLPDTATPVSTPSTVTTDGSSGDSIDALQADYSDVTVALHGFDDHEDESVCNVSGRVLKKCIESWFGLNTTSQLSSQDSVDLVVVDEKNTPYVLKHDHDLPTIVLCSNATRSQTASRHQPSHQHTPTIMEFVSKPVGPHKLAKALRICLDRAKSFKSGLAPPITFSDEESPIESEVDTIVPELENLTLETEAGMQSLQVKTNGVVTASDSNNAQMAIDNSSSEATSGEFKTNDGQDFPFPNQDGVADGETKDENPEKANTPPTKDPLSRDRPIGDLTRQDSRRPPLVSRMTEPLTGKAFRSLSAFSNYAETYVVRPPENLAAAKRDLLPEHTVVSLTASNMARHNGEPIVSTTPPGLSPEREKRPPRLLLVDDNKINLRLLETYVRKRKYKLVDSAENGQLAVQAVEAYEHGYDIIFMDISMPVMNGFEATRAIRDIEEARNHNNKKAERTISPTLIIALTGLASSRDQSEAFTSGVDLFMTKPVSFKEVGRLLDNWEAHGGIKPLEEDGKA</sequence>
<evidence type="ECO:0000256" key="2">
    <source>
        <dbReference type="PROSITE-ProRule" id="PRU00169"/>
    </source>
</evidence>
<dbReference type="InterPro" id="IPR050956">
    <property type="entry name" value="2C_system_His_kinase"/>
</dbReference>
<dbReference type="Gene3D" id="3.30.565.10">
    <property type="entry name" value="Histidine kinase-like ATPase, C-terminal domain"/>
    <property type="match status" value="1"/>
</dbReference>
<dbReference type="InterPro" id="IPR029016">
    <property type="entry name" value="GAF-like_dom_sf"/>
</dbReference>
<dbReference type="Gene3D" id="1.10.287.130">
    <property type="match status" value="1"/>
</dbReference>
<feature type="compositionally biased region" description="Basic and acidic residues" evidence="3">
    <location>
        <begin position="1073"/>
        <end position="1090"/>
    </location>
</feature>
<feature type="region of interest" description="Disordered" evidence="3">
    <location>
        <begin position="409"/>
        <end position="437"/>
    </location>
</feature>
<dbReference type="Pfam" id="PF02518">
    <property type="entry name" value="HATPase_c"/>
    <property type="match status" value="1"/>
</dbReference>
<dbReference type="Gene3D" id="3.40.50.2300">
    <property type="match status" value="1"/>
</dbReference>
<dbReference type="InterPro" id="IPR011006">
    <property type="entry name" value="CheY-like_superfamily"/>
</dbReference>
<feature type="domain" description="Response regulatory" evidence="5">
    <location>
        <begin position="1174"/>
        <end position="1305"/>
    </location>
</feature>
<comment type="caution">
    <text evidence="6">The sequence shown here is derived from an EMBL/GenBank/DDBJ whole genome shotgun (WGS) entry which is preliminary data.</text>
</comment>
<dbReference type="InterPro" id="IPR001789">
    <property type="entry name" value="Sig_transdc_resp-reg_receiver"/>
</dbReference>
<feature type="compositionally biased region" description="Basic and acidic residues" evidence="3">
    <location>
        <begin position="419"/>
        <end position="431"/>
    </location>
</feature>
<dbReference type="PROSITE" id="PS50109">
    <property type="entry name" value="HIS_KIN"/>
    <property type="match status" value="1"/>
</dbReference>
<dbReference type="SUPFAM" id="SSF52172">
    <property type="entry name" value="CheY-like"/>
    <property type="match status" value="1"/>
</dbReference>
<dbReference type="PANTHER" id="PTHR43719:SF72">
    <property type="entry name" value="HISTIDINE KINASE_RESPONSE REGULATOR, PUTATIVE (AFU_ORTHOLOGUE AFUA_8G06140)-RELATED"/>
    <property type="match status" value="1"/>
</dbReference>
<dbReference type="InterPro" id="IPR003594">
    <property type="entry name" value="HATPase_dom"/>
</dbReference>
<feature type="modified residue" description="4-aspartylphosphate" evidence="2">
    <location>
        <position position="1226"/>
    </location>
</feature>
<dbReference type="CDD" id="cd00082">
    <property type="entry name" value="HisKA"/>
    <property type="match status" value="1"/>
</dbReference>
<keyword evidence="7" id="KW-1185">Reference proteome</keyword>
<dbReference type="Proteomes" id="UP001590951">
    <property type="component" value="Unassembled WGS sequence"/>
</dbReference>
<dbReference type="InterPro" id="IPR036097">
    <property type="entry name" value="HisK_dim/P_sf"/>
</dbReference>
<dbReference type="PRINTS" id="PR00344">
    <property type="entry name" value="BCTRLSENSOR"/>
</dbReference>
<organism evidence="6 7">
    <name type="scientific">Lepraria finkii</name>
    <dbReference type="NCBI Taxonomy" id="1340010"/>
    <lineage>
        <taxon>Eukaryota</taxon>
        <taxon>Fungi</taxon>
        <taxon>Dikarya</taxon>
        <taxon>Ascomycota</taxon>
        <taxon>Pezizomycotina</taxon>
        <taxon>Lecanoromycetes</taxon>
        <taxon>OSLEUM clade</taxon>
        <taxon>Lecanoromycetidae</taxon>
        <taxon>Lecanorales</taxon>
        <taxon>Lecanorineae</taxon>
        <taxon>Stereocaulaceae</taxon>
        <taxon>Lepraria</taxon>
    </lineage>
</organism>
<evidence type="ECO:0000256" key="1">
    <source>
        <dbReference type="ARBA" id="ARBA00022553"/>
    </source>
</evidence>
<dbReference type="PROSITE" id="PS50110">
    <property type="entry name" value="RESPONSE_REGULATORY"/>
    <property type="match status" value="1"/>
</dbReference>
<evidence type="ECO:0000256" key="3">
    <source>
        <dbReference type="SAM" id="MobiDB-lite"/>
    </source>
</evidence>
<dbReference type="InterPro" id="IPR004358">
    <property type="entry name" value="Sig_transdc_His_kin-like_C"/>
</dbReference>
<feature type="domain" description="Histidine kinase" evidence="4">
    <location>
        <begin position="521"/>
        <end position="808"/>
    </location>
</feature>
<dbReference type="SUPFAM" id="SSF47384">
    <property type="entry name" value="Homodimeric domain of signal transducing histidine kinase"/>
    <property type="match status" value="1"/>
</dbReference>
<reference evidence="6 7" key="1">
    <citation type="submission" date="2024-09" db="EMBL/GenBank/DDBJ databases">
        <title>Rethinking Asexuality: The Enigmatic Case of Functional Sexual Genes in Lepraria (Stereocaulaceae).</title>
        <authorList>
            <person name="Doellman M."/>
            <person name="Sun Y."/>
            <person name="Barcenas-Pena A."/>
            <person name="Lumbsch H.T."/>
            <person name="Grewe F."/>
        </authorList>
    </citation>
    <scope>NUCLEOTIDE SEQUENCE [LARGE SCALE GENOMIC DNA]</scope>
    <source>
        <strain evidence="6 7">Grewe 0041</strain>
    </source>
</reference>
<dbReference type="SMART" id="SM00388">
    <property type="entry name" value="HisKA"/>
    <property type="match status" value="1"/>
</dbReference>
<dbReference type="InterPro" id="IPR036890">
    <property type="entry name" value="HATPase_C_sf"/>
</dbReference>
<feature type="compositionally biased region" description="Polar residues" evidence="3">
    <location>
        <begin position="1026"/>
        <end position="1041"/>
    </location>
</feature>
<feature type="region of interest" description="Disordered" evidence="3">
    <location>
        <begin position="1026"/>
        <end position="1099"/>
    </location>
</feature>
<dbReference type="PANTHER" id="PTHR43719">
    <property type="entry name" value="TWO-COMPONENT HISTIDINE KINASE"/>
    <property type="match status" value="1"/>
</dbReference>
<dbReference type="SMART" id="SM00448">
    <property type="entry name" value="REC"/>
    <property type="match status" value="1"/>
</dbReference>
<evidence type="ECO:0000259" key="5">
    <source>
        <dbReference type="PROSITE" id="PS50110"/>
    </source>
</evidence>
<dbReference type="Gene3D" id="3.30.450.40">
    <property type="match status" value="1"/>
</dbReference>
<name>A0ABR4BI35_9LECA</name>
<dbReference type="InterPro" id="IPR005467">
    <property type="entry name" value="His_kinase_dom"/>
</dbReference>
<feature type="region of interest" description="Disordered" evidence="3">
    <location>
        <begin position="1145"/>
        <end position="1170"/>
    </location>
</feature>
<dbReference type="Pfam" id="PF00072">
    <property type="entry name" value="Response_reg"/>
    <property type="match status" value="1"/>
</dbReference>
<dbReference type="SMART" id="SM00387">
    <property type="entry name" value="HATPase_c"/>
    <property type="match status" value="1"/>
</dbReference>
<proteinExistence type="predicted"/>
<dbReference type="CDD" id="cd17546">
    <property type="entry name" value="REC_hyHK_CKI1_RcsC-like"/>
    <property type="match status" value="1"/>
</dbReference>
<gene>
    <name evidence="6" type="ORF">ABVK25_003515</name>
</gene>
<evidence type="ECO:0000313" key="6">
    <source>
        <dbReference type="EMBL" id="KAL2056491.1"/>
    </source>
</evidence>
<feature type="region of interest" description="Disordered" evidence="3">
    <location>
        <begin position="241"/>
        <end position="299"/>
    </location>
</feature>
<evidence type="ECO:0000259" key="4">
    <source>
        <dbReference type="PROSITE" id="PS50109"/>
    </source>
</evidence>
<dbReference type="Pfam" id="PF00512">
    <property type="entry name" value="HisKA"/>
    <property type="match status" value="1"/>
</dbReference>
<protein>
    <submittedName>
        <fullName evidence="6">Uncharacterized protein</fullName>
    </submittedName>
</protein>
<dbReference type="InterPro" id="IPR003661">
    <property type="entry name" value="HisK_dim/P_dom"/>
</dbReference>
<accession>A0ABR4BI35</accession>
<dbReference type="EMBL" id="JBHFEH010000008">
    <property type="protein sequence ID" value="KAL2056491.1"/>
    <property type="molecule type" value="Genomic_DNA"/>
</dbReference>
<keyword evidence="1 2" id="KW-0597">Phosphoprotein</keyword>
<dbReference type="SUPFAM" id="SSF55874">
    <property type="entry name" value="ATPase domain of HSP90 chaperone/DNA topoisomerase II/histidine kinase"/>
    <property type="match status" value="1"/>
</dbReference>
<feature type="region of interest" description="Disordered" evidence="3">
    <location>
        <begin position="336"/>
        <end position="356"/>
    </location>
</feature>
<evidence type="ECO:0000313" key="7">
    <source>
        <dbReference type="Proteomes" id="UP001590951"/>
    </source>
</evidence>